<protein>
    <submittedName>
        <fullName evidence="2">Uncharacterized protein</fullName>
    </submittedName>
</protein>
<dbReference type="Proteomes" id="UP001497482">
    <property type="component" value="Chromosome 4"/>
</dbReference>
<feature type="region of interest" description="Disordered" evidence="1">
    <location>
        <begin position="1"/>
        <end position="37"/>
    </location>
</feature>
<dbReference type="AlphaFoldDB" id="A0AAV2LKF7"/>
<evidence type="ECO:0000256" key="1">
    <source>
        <dbReference type="SAM" id="MobiDB-lite"/>
    </source>
</evidence>
<dbReference type="EMBL" id="OZ035826">
    <property type="protein sequence ID" value="CAL1602833.1"/>
    <property type="molecule type" value="Genomic_DNA"/>
</dbReference>
<gene>
    <name evidence="2" type="ORF">KC01_LOCUS30575</name>
</gene>
<evidence type="ECO:0000313" key="2">
    <source>
        <dbReference type="EMBL" id="CAL1602833.1"/>
    </source>
</evidence>
<organism evidence="2 3">
    <name type="scientific">Knipowitschia caucasica</name>
    <name type="common">Caucasian dwarf goby</name>
    <name type="synonym">Pomatoschistus caucasicus</name>
    <dbReference type="NCBI Taxonomy" id="637954"/>
    <lineage>
        <taxon>Eukaryota</taxon>
        <taxon>Metazoa</taxon>
        <taxon>Chordata</taxon>
        <taxon>Craniata</taxon>
        <taxon>Vertebrata</taxon>
        <taxon>Euteleostomi</taxon>
        <taxon>Actinopterygii</taxon>
        <taxon>Neopterygii</taxon>
        <taxon>Teleostei</taxon>
        <taxon>Neoteleostei</taxon>
        <taxon>Acanthomorphata</taxon>
        <taxon>Gobiaria</taxon>
        <taxon>Gobiiformes</taxon>
        <taxon>Gobioidei</taxon>
        <taxon>Gobiidae</taxon>
        <taxon>Gobiinae</taxon>
        <taxon>Knipowitschia</taxon>
    </lineage>
</organism>
<sequence length="66" mass="6907">MPLWERARCSPSGTGALPDTAGGRGPQPWAPPDRPPSPATLSLASFCAFLPNAVFKRVPVHGSQVP</sequence>
<reference evidence="2 3" key="1">
    <citation type="submission" date="2024-04" db="EMBL/GenBank/DDBJ databases">
        <authorList>
            <person name="Waldvogel A.-M."/>
            <person name="Schoenle A."/>
        </authorList>
    </citation>
    <scope>NUCLEOTIDE SEQUENCE [LARGE SCALE GENOMIC DNA]</scope>
</reference>
<feature type="compositionally biased region" description="Pro residues" evidence="1">
    <location>
        <begin position="28"/>
        <end position="37"/>
    </location>
</feature>
<evidence type="ECO:0000313" key="3">
    <source>
        <dbReference type="Proteomes" id="UP001497482"/>
    </source>
</evidence>
<accession>A0AAV2LKF7</accession>
<keyword evidence="3" id="KW-1185">Reference proteome</keyword>
<name>A0AAV2LKF7_KNICA</name>
<proteinExistence type="predicted"/>